<dbReference type="Proteomes" id="UP001162131">
    <property type="component" value="Unassembled WGS sequence"/>
</dbReference>
<evidence type="ECO:0000313" key="2">
    <source>
        <dbReference type="Proteomes" id="UP001162131"/>
    </source>
</evidence>
<evidence type="ECO:0000313" key="1">
    <source>
        <dbReference type="EMBL" id="CAG9328484.1"/>
    </source>
</evidence>
<dbReference type="Gene3D" id="2.120.10.80">
    <property type="entry name" value="Kelch-type beta propeller"/>
    <property type="match status" value="1"/>
</dbReference>
<dbReference type="SUPFAM" id="SSF117281">
    <property type="entry name" value="Kelch motif"/>
    <property type="match status" value="1"/>
</dbReference>
<dbReference type="EMBL" id="CAJZBQ010000046">
    <property type="protein sequence ID" value="CAG9328484.1"/>
    <property type="molecule type" value="Genomic_DNA"/>
</dbReference>
<organism evidence="1 2">
    <name type="scientific">Blepharisma stoltei</name>
    <dbReference type="NCBI Taxonomy" id="1481888"/>
    <lineage>
        <taxon>Eukaryota</taxon>
        <taxon>Sar</taxon>
        <taxon>Alveolata</taxon>
        <taxon>Ciliophora</taxon>
        <taxon>Postciliodesmatophora</taxon>
        <taxon>Heterotrichea</taxon>
        <taxon>Heterotrichida</taxon>
        <taxon>Blepharismidae</taxon>
        <taxon>Blepharisma</taxon>
    </lineage>
</organism>
<dbReference type="InterPro" id="IPR015915">
    <property type="entry name" value="Kelch-typ_b-propeller"/>
</dbReference>
<dbReference type="AlphaFoldDB" id="A0AAU9JQ68"/>
<sequence>MCLIPDNSIFCCGYYPTPKKSAFIIQPNKMLKHVADTPFSIGLSGSIYYNDSVYVFGGSTTSGIWSGAFKYYLWEDKWANLNPMPLKSTFVSCIAKNNKILLSGREHTKIYCYDIIQNSYNELHNIQQGQWRKIICENNKNAYVIEAGGHIYEGNQEWKAWRTIGNSGIISKELIGCKVLWENSAYFCFEGYDLYEFNMKEKKCKKIDILY</sequence>
<proteinExistence type="predicted"/>
<name>A0AAU9JQ68_9CILI</name>
<reference evidence="1" key="1">
    <citation type="submission" date="2021-09" db="EMBL/GenBank/DDBJ databases">
        <authorList>
            <consortium name="AG Swart"/>
            <person name="Singh M."/>
            <person name="Singh A."/>
            <person name="Seah K."/>
            <person name="Emmerich C."/>
        </authorList>
    </citation>
    <scope>NUCLEOTIDE SEQUENCE</scope>
    <source>
        <strain evidence="1">ATCC30299</strain>
    </source>
</reference>
<accession>A0AAU9JQ68</accession>
<gene>
    <name evidence="1" type="ORF">BSTOLATCC_MIC46485</name>
</gene>
<keyword evidence="2" id="KW-1185">Reference proteome</keyword>
<protein>
    <submittedName>
        <fullName evidence="1">Uncharacterized protein</fullName>
    </submittedName>
</protein>
<comment type="caution">
    <text evidence="1">The sequence shown here is derived from an EMBL/GenBank/DDBJ whole genome shotgun (WGS) entry which is preliminary data.</text>
</comment>